<evidence type="ECO:0000256" key="1">
    <source>
        <dbReference type="SAM" id="SignalP"/>
    </source>
</evidence>
<dbReference type="Proteomes" id="UP001061361">
    <property type="component" value="Chromosome"/>
</dbReference>
<keyword evidence="3" id="KW-1185">Reference proteome</keyword>
<feature type="chain" id="PRO_5046649519" description="DUF3124 domain-containing protein" evidence="1">
    <location>
        <begin position="25"/>
        <end position="158"/>
    </location>
</feature>
<reference evidence="2" key="1">
    <citation type="submission" date="2022-08" db="EMBL/GenBank/DDBJ databases">
        <title>Genome Sequence of the sulphate-reducing bacterium, Pseudodesulfovibrio portus JCM14722.</title>
        <authorList>
            <person name="Kondo R."/>
            <person name="Kataoka T."/>
        </authorList>
    </citation>
    <scope>NUCLEOTIDE SEQUENCE</scope>
    <source>
        <strain evidence="2">JCM 14722</strain>
    </source>
</reference>
<proteinExistence type="predicted"/>
<organism evidence="2 3">
    <name type="scientific">Pseudodesulfovibrio portus</name>
    <dbReference type="NCBI Taxonomy" id="231439"/>
    <lineage>
        <taxon>Bacteria</taxon>
        <taxon>Pseudomonadati</taxon>
        <taxon>Thermodesulfobacteriota</taxon>
        <taxon>Desulfovibrionia</taxon>
        <taxon>Desulfovibrionales</taxon>
        <taxon>Desulfovibrionaceae</taxon>
    </lineage>
</organism>
<evidence type="ECO:0000313" key="2">
    <source>
        <dbReference type="EMBL" id="BDQ33925.1"/>
    </source>
</evidence>
<dbReference type="Pfam" id="PF11322">
    <property type="entry name" value="DUF3124"/>
    <property type="match status" value="1"/>
</dbReference>
<protein>
    <recommendedName>
        <fullName evidence="4">DUF3124 domain-containing protein</fullName>
    </recommendedName>
</protein>
<name>A0ABM8AR82_9BACT</name>
<dbReference type="EMBL" id="AP026708">
    <property type="protein sequence ID" value="BDQ33925.1"/>
    <property type="molecule type" value="Genomic_DNA"/>
</dbReference>
<gene>
    <name evidence="2" type="ORF">JCM14722_14670</name>
</gene>
<feature type="signal peptide" evidence="1">
    <location>
        <begin position="1"/>
        <end position="24"/>
    </location>
</feature>
<sequence>MRIPCLRHIIAALFVLTIACPAGADETMWTAKGQRLYVPAYSHVYQGAKGRPYQLAIMLSIRNVDEANPITITTIKYYDDHGALVKDHLTEPMVIAPMATREVYIRERDSSGGSGANFIVSWESPKEVHVPVVQTVMIGTASTQGISFVCDGVILEEK</sequence>
<keyword evidence="1" id="KW-0732">Signal</keyword>
<dbReference type="InterPro" id="IPR021471">
    <property type="entry name" value="DUF3124"/>
</dbReference>
<dbReference type="RefSeq" id="WP_264983976.1">
    <property type="nucleotide sequence ID" value="NZ_AP026708.1"/>
</dbReference>
<dbReference type="PROSITE" id="PS51257">
    <property type="entry name" value="PROKAR_LIPOPROTEIN"/>
    <property type="match status" value="1"/>
</dbReference>
<accession>A0ABM8AR82</accession>
<evidence type="ECO:0000313" key="3">
    <source>
        <dbReference type="Proteomes" id="UP001061361"/>
    </source>
</evidence>
<evidence type="ECO:0008006" key="4">
    <source>
        <dbReference type="Google" id="ProtNLM"/>
    </source>
</evidence>